<gene>
    <name evidence="8" type="ORF">LSCM4_02923</name>
</gene>
<dbReference type="InterPro" id="IPR022357">
    <property type="entry name" value="MIP_CS"/>
</dbReference>
<protein>
    <recommendedName>
        <fullName evidence="10">Aquaporin-like protein</fullName>
    </recommendedName>
</protein>
<keyword evidence="5 7" id="KW-0472">Membrane</keyword>
<feature type="region of interest" description="Disordered" evidence="6">
    <location>
        <begin position="125"/>
        <end position="152"/>
    </location>
</feature>
<dbReference type="EMBL" id="JAFHLR010000032">
    <property type="protein sequence ID" value="KAG5470229.1"/>
    <property type="molecule type" value="Genomic_DNA"/>
</dbReference>
<dbReference type="InterPro" id="IPR000425">
    <property type="entry name" value="MIP"/>
</dbReference>
<dbReference type="GeneID" id="92358877"/>
<evidence type="ECO:0000256" key="6">
    <source>
        <dbReference type="SAM" id="MobiDB-lite"/>
    </source>
</evidence>
<dbReference type="PRINTS" id="PR00783">
    <property type="entry name" value="MINTRINSICP"/>
</dbReference>
<sequence>MESNALADGTHGVAPPGEADGWSSGAPAPTCFTPPLMSMAHPPRPPPAVASSPTAANRFGDVAGGSDGIHVPGVAGEKLNAGHQTSLTPLASASASAAHQPMSQIPFSAASVLISPSLSMAGWRGGGAGGSANDTNTPFSHSTTTSAAYTQENKGRCLDREGSHSGARVLDPTEVPVLKYTIPVTVTRNGKVVEEKLDPFEVGRLYGQQQAALRTLQSRYDFLAVPEWVRLHPLLGAYFAELVGTFGWVLTLALVSVRNKSIFSTSDDTNMTPLPIGFMFTSIIFTFGYISGSHFNPAVTIAVFLVRQMNLAQCCAYILCQLAAGLAAGVVAMMIQGNKSIFVPAVSSSYVSSGIFSELIFTFAMCLVVLNIGYSRQSGNFFYGFAVGMTISAGSASVGHISGGAFNPAAASGLQVATCLAGKCDDIKSIWIYWLAPVVGAVLAALLFSQMVQPSDTQVLEDKKVFQDVHQLHQQRAAAQAVILDTRADAGAASSHTGEDEETESTSSSASFARQTPLSPSSSAKPRHAREMKELSGIRAPRTREERDAEYVQVPRQGDADEMDSRHNLPPPQVPRPGEVKVATTIATREGLARKWCLS</sequence>
<reference evidence="9" key="1">
    <citation type="journal article" date="2021" name="Microbiol. Resour. Announc.">
        <title>LGAAP: Leishmaniinae Genome Assembly and Annotation Pipeline.</title>
        <authorList>
            <person name="Almutairi H."/>
            <person name="Urbaniak M.D."/>
            <person name="Bates M.D."/>
            <person name="Jariyapan N."/>
            <person name="Kwakye-Nuako G."/>
            <person name="Thomaz-Soccol V."/>
            <person name="Al-Salem W.S."/>
            <person name="Dillon R.J."/>
            <person name="Bates P.A."/>
            <person name="Gatherer D."/>
        </authorList>
    </citation>
    <scope>NUCLEOTIDE SEQUENCE [LARGE SCALE GENOMIC DNA]</scope>
</reference>
<reference evidence="9" key="2">
    <citation type="journal article" date="2021" name="Sci. Data">
        <title>Chromosome-scale genome sequencing, assembly and annotation of six genomes from subfamily Leishmaniinae.</title>
        <authorList>
            <person name="Almutairi H."/>
            <person name="Urbaniak M.D."/>
            <person name="Bates M.D."/>
            <person name="Jariyapan N."/>
            <person name="Kwakye-Nuako G."/>
            <person name="Thomaz Soccol V."/>
            <person name="Al-Salem W.S."/>
            <person name="Dillon R.J."/>
            <person name="Bates P.A."/>
            <person name="Gatherer D."/>
        </authorList>
    </citation>
    <scope>NUCLEOTIDE SEQUENCE [LARGE SCALE GENOMIC DNA]</scope>
</reference>
<keyword evidence="4 7" id="KW-1133">Transmembrane helix</keyword>
<dbReference type="RefSeq" id="XP_067060495.1">
    <property type="nucleotide sequence ID" value="XM_067204943.1"/>
</dbReference>
<evidence type="ECO:0008006" key="10">
    <source>
        <dbReference type="Google" id="ProtNLM"/>
    </source>
</evidence>
<dbReference type="SMR" id="A0A836GDN7"/>
<dbReference type="Proteomes" id="UP000674143">
    <property type="component" value="Unassembled WGS sequence"/>
</dbReference>
<evidence type="ECO:0000313" key="9">
    <source>
        <dbReference type="Proteomes" id="UP000674143"/>
    </source>
</evidence>
<organism evidence="8 9">
    <name type="scientific">Leishmania orientalis</name>
    <dbReference type="NCBI Taxonomy" id="2249476"/>
    <lineage>
        <taxon>Eukaryota</taxon>
        <taxon>Discoba</taxon>
        <taxon>Euglenozoa</taxon>
        <taxon>Kinetoplastea</taxon>
        <taxon>Metakinetoplastina</taxon>
        <taxon>Trypanosomatida</taxon>
        <taxon>Trypanosomatidae</taxon>
        <taxon>Leishmaniinae</taxon>
        <taxon>Leishmania</taxon>
    </lineage>
</organism>
<dbReference type="PANTHER" id="PTHR45724:SF13">
    <property type="entry name" value="AQUAPORIN NIP1-1-RELATED"/>
    <property type="match status" value="1"/>
</dbReference>
<keyword evidence="2" id="KW-0813">Transport</keyword>
<comment type="subcellular location">
    <subcellularLocation>
        <location evidence="1">Membrane</location>
        <topology evidence="1">Multi-pass membrane protein</topology>
    </subcellularLocation>
</comment>
<comment type="caution">
    <text evidence="8">The sequence shown here is derived from an EMBL/GenBank/DDBJ whole genome shotgun (WGS) entry which is preliminary data.</text>
</comment>
<evidence type="ECO:0000256" key="1">
    <source>
        <dbReference type="ARBA" id="ARBA00004141"/>
    </source>
</evidence>
<evidence type="ECO:0000256" key="5">
    <source>
        <dbReference type="ARBA" id="ARBA00023136"/>
    </source>
</evidence>
<feature type="compositionally biased region" description="Basic and acidic residues" evidence="6">
    <location>
        <begin position="529"/>
        <end position="550"/>
    </location>
</feature>
<evidence type="ECO:0000256" key="3">
    <source>
        <dbReference type="ARBA" id="ARBA00022692"/>
    </source>
</evidence>
<feature type="transmembrane region" description="Helical" evidence="7">
    <location>
        <begin position="235"/>
        <end position="256"/>
    </location>
</feature>
<dbReference type="InterPro" id="IPR023271">
    <property type="entry name" value="Aquaporin-like"/>
</dbReference>
<dbReference type="PANTHER" id="PTHR45724">
    <property type="entry name" value="AQUAPORIN NIP2-1"/>
    <property type="match status" value="1"/>
</dbReference>
<proteinExistence type="predicted"/>
<feature type="transmembrane region" description="Helical" evidence="7">
    <location>
        <begin position="316"/>
        <end position="335"/>
    </location>
</feature>
<feature type="region of interest" description="Disordered" evidence="6">
    <location>
        <begin position="1"/>
        <end position="75"/>
    </location>
</feature>
<feature type="compositionally biased region" description="Polar residues" evidence="6">
    <location>
        <begin position="512"/>
        <end position="524"/>
    </location>
</feature>
<dbReference type="GO" id="GO:0016020">
    <property type="term" value="C:membrane"/>
    <property type="evidence" value="ECO:0007669"/>
    <property type="project" value="UniProtKB-SubCell"/>
</dbReference>
<feature type="compositionally biased region" description="Polar residues" evidence="6">
    <location>
        <begin position="133"/>
        <end position="152"/>
    </location>
</feature>
<feature type="transmembrane region" description="Helical" evidence="7">
    <location>
        <begin position="430"/>
        <end position="448"/>
    </location>
</feature>
<evidence type="ECO:0000256" key="2">
    <source>
        <dbReference type="ARBA" id="ARBA00022448"/>
    </source>
</evidence>
<evidence type="ECO:0000313" key="8">
    <source>
        <dbReference type="EMBL" id="KAG5470229.1"/>
    </source>
</evidence>
<feature type="region of interest" description="Disordered" evidence="6">
    <location>
        <begin position="489"/>
        <end position="578"/>
    </location>
</feature>
<feature type="transmembrane region" description="Helical" evidence="7">
    <location>
        <begin position="355"/>
        <end position="374"/>
    </location>
</feature>
<evidence type="ECO:0000256" key="7">
    <source>
        <dbReference type="SAM" id="Phobius"/>
    </source>
</evidence>
<dbReference type="KEGG" id="loi:92358877"/>
<feature type="transmembrane region" description="Helical" evidence="7">
    <location>
        <begin position="381"/>
        <end position="401"/>
    </location>
</feature>
<name>A0A836GDN7_9TRYP</name>
<dbReference type="PROSITE" id="PS00221">
    <property type="entry name" value="MIP"/>
    <property type="match status" value="1"/>
</dbReference>
<dbReference type="AlphaFoldDB" id="A0A836GDN7"/>
<keyword evidence="9" id="KW-1185">Reference proteome</keyword>
<accession>A0A836GDN7</accession>
<keyword evidence="3 7" id="KW-0812">Transmembrane</keyword>
<dbReference type="GO" id="GO:0015267">
    <property type="term" value="F:channel activity"/>
    <property type="evidence" value="ECO:0007669"/>
    <property type="project" value="InterPro"/>
</dbReference>
<dbReference type="Pfam" id="PF00230">
    <property type="entry name" value="MIP"/>
    <property type="match status" value="1"/>
</dbReference>
<evidence type="ECO:0000256" key="4">
    <source>
        <dbReference type="ARBA" id="ARBA00022989"/>
    </source>
</evidence>
<feature type="transmembrane region" description="Helical" evidence="7">
    <location>
        <begin position="276"/>
        <end position="304"/>
    </location>
</feature>
<dbReference type="InterPro" id="IPR034294">
    <property type="entry name" value="Aquaporin_transptr"/>
</dbReference>
<dbReference type="SUPFAM" id="SSF81338">
    <property type="entry name" value="Aquaporin-like"/>
    <property type="match status" value="1"/>
</dbReference>
<dbReference type="Gene3D" id="1.20.1080.10">
    <property type="entry name" value="Glycerol uptake facilitator protein"/>
    <property type="match status" value="1"/>
</dbReference>